<evidence type="ECO:0000256" key="1">
    <source>
        <dbReference type="SAM" id="MobiDB-lite"/>
    </source>
</evidence>
<accession>A0A5J5ERF8</accession>
<feature type="compositionally biased region" description="Basic and acidic residues" evidence="1">
    <location>
        <begin position="875"/>
        <end position="897"/>
    </location>
</feature>
<sequence>MGAGDSKLSFKKGVFRLSEETAIPANDPYWISFWELPESADDVFTLFSAADIRRTRDNHLENLETLILALTSRLFALRHNPAFPDEAAPERHALNCARILTRVLPFIYESEQLESWAEKFFWGARRRRVRRGSVAGGTEVIFDEADPNADGEYEDGPPLMEELVDCLIDLLFYQGFALPPATGATKNKVTYAIWQSGVGCNTPVGTTPEGESNKIEILRLLLAITSKAMFMPASVLPVKGVRVLTYMATCSDKRVVLSVLCSLLNTTLKYNPASWRLPYDHVVFTDPRQVLVTYSLQLLLVLLLYPIPEGPGPILKNNYRHYLGRLHRTQDFQFCVDGMTRILNQPVGVYIRGRFYGAANGAQIQATTSYLPGSQKSLKWAPEMMMLFWEALQCNKRFRSFIIDTDRVHDFVVLIMYYALEHRLDPSRAGVVRMCVFVLQTLSTEPKFGKSLNKCFEGQNSLPASVRIPSFSGSYADYLIISIYTLITTSKGKLSAVYPALLAIVANIAPHVQNLSAAASMKLIQLFTSMSASSFLLANETNHTLLASILESMNAVIENQYAANPNFIYAILRQHKRIEALRNFTLEQGQEELDRENRLRKDRGEGVENSPKVSFSMSEMQRPKREPETPTTPASPGAFEIGDDSDEEGEENKPANSGSEPTSPQVTSPSESPEDAVPLQLRGMSEKARGKLPENAFQRQGSTTSLANHVSGVATPTVGGAGFVATHTWLESWLPHLPLHTLLTVIQQLSPELHAILSPPAAGSSTPADTMPLLERIRNTELRGIEPTPIKTHMFEWSPLALGWYESLLWGFIFVGERHVSKGAGTVGVWNGTAVRLFRVQETAPEGPSLLAPRGGVDAIGTNLIERLGNVTLGGRRDSSATLPRRDSTQTSRRESSESGAGRSAVV</sequence>
<dbReference type="GO" id="GO:0000138">
    <property type="term" value="C:Golgi trans cisterna"/>
    <property type="evidence" value="ECO:0007669"/>
    <property type="project" value="TreeGrafter"/>
</dbReference>
<dbReference type="EMBL" id="VXIS01000150">
    <property type="protein sequence ID" value="KAA8900724.1"/>
    <property type="molecule type" value="Genomic_DNA"/>
</dbReference>
<dbReference type="GO" id="GO:0005797">
    <property type="term" value="C:Golgi medial cisterna"/>
    <property type="evidence" value="ECO:0007669"/>
    <property type="project" value="TreeGrafter"/>
</dbReference>
<evidence type="ECO:0000313" key="2">
    <source>
        <dbReference type="EMBL" id="KAA8900724.1"/>
    </source>
</evidence>
<feature type="compositionally biased region" description="Acidic residues" evidence="1">
    <location>
        <begin position="641"/>
        <end position="650"/>
    </location>
</feature>
<name>A0A5J5ERF8_9PEZI</name>
<feature type="compositionally biased region" description="Polar residues" evidence="1">
    <location>
        <begin position="654"/>
        <end position="671"/>
    </location>
</feature>
<feature type="region of interest" description="Disordered" evidence="1">
    <location>
        <begin position="875"/>
        <end position="907"/>
    </location>
</feature>
<protein>
    <submittedName>
        <fullName evidence="2">High-temperature-induced dauer-formation protein-domain-containing protein</fullName>
    </submittedName>
</protein>
<feature type="compositionally biased region" description="Basic and acidic residues" evidence="1">
    <location>
        <begin position="595"/>
        <end position="606"/>
    </location>
</feature>
<dbReference type="InterPro" id="IPR026705">
    <property type="entry name" value="Hid-1/Ecm30"/>
</dbReference>
<dbReference type="PANTHER" id="PTHR21575">
    <property type="entry name" value="PROTEIN HID1"/>
    <property type="match status" value="1"/>
</dbReference>
<feature type="region of interest" description="Disordered" evidence="1">
    <location>
        <begin position="591"/>
        <end position="676"/>
    </location>
</feature>
<gene>
    <name evidence="2" type="ORF">FN846DRAFT_909130</name>
</gene>
<dbReference type="PANTHER" id="PTHR21575:SF12">
    <property type="entry name" value="PROTEIN HID1"/>
    <property type="match status" value="1"/>
</dbReference>
<dbReference type="OrthoDB" id="432953at2759"/>
<reference evidence="2 3" key="1">
    <citation type="submission" date="2019-09" db="EMBL/GenBank/DDBJ databases">
        <title>Draft genome of the ectomycorrhizal ascomycete Sphaerosporella brunnea.</title>
        <authorList>
            <consortium name="DOE Joint Genome Institute"/>
            <person name="Benucci G.M."/>
            <person name="Marozzi G."/>
            <person name="Antonielli L."/>
            <person name="Sanchez S."/>
            <person name="Marco P."/>
            <person name="Wang X."/>
            <person name="Falini L.B."/>
            <person name="Barry K."/>
            <person name="Haridas S."/>
            <person name="Lipzen A."/>
            <person name="Labutti K."/>
            <person name="Grigoriev I.V."/>
            <person name="Murat C."/>
            <person name="Martin F."/>
            <person name="Albertini E."/>
            <person name="Donnini D."/>
            <person name="Bonito G."/>
        </authorList>
    </citation>
    <scope>NUCLEOTIDE SEQUENCE [LARGE SCALE GENOMIC DNA]</scope>
    <source>
        <strain evidence="2 3">Sb_GMNB300</strain>
    </source>
</reference>
<evidence type="ECO:0000313" key="3">
    <source>
        <dbReference type="Proteomes" id="UP000326924"/>
    </source>
</evidence>
<dbReference type="GO" id="GO:0016020">
    <property type="term" value="C:membrane"/>
    <property type="evidence" value="ECO:0007669"/>
    <property type="project" value="TreeGrafter"/>
</dbReference>
<comment type="caution">
    <text evidence="2">The sequence shown here is derived from an EMBL/GenBank/DDBJ whole genome shotgun (WGS) entry which is preliminary data.</text>
</comment>
<proteinExistence type="predicted"/>
<dbReference type="InParanoid" id="A0A5J5ERF8"/>
<dbReference type="Pfam" id="PF12722">
    <property type="entry name" value="Hid1"/>
    <property type="match status" value="1"/>
</dbReference>
<feature type="compositionally biased region" description="Low complexity" evidence="1">
    <location>
        <begin position="898"/>
        <end position="907"/>
    </location>
</feature>
<organism evidence="2 3">
    <name type="scientific">Sphaerosporella brunnea</name>
    <dbReference type="NCBI Taxonomy" id="1250544"/>
    <lineage>
        <taxon>Eukaryota</taxon>
        <taxon>Fungi</taxon>
        <taxon>Dikarya</taxon>
        <taxon>Ascomycota</taxon>
        <taxon>Pezizomycotina</taxon>
        <taxon>Pezizomycetes</taxon>
        <taxon>Pezizales</taxon>
        <taxon>Pyronemataceae</taxon>
        <taxon>Sphaerosporella</taxon>
    </lineage>
</organism>
<dbReference type="Proteomes" id="UP000326924">
    <property type="component" value="Unassembled WGS sequence"/>
</dbReference>
<keyword evidence="3" id="KW-1185">Reference proteome</keyword>
<dbReference type="AlphaFoldDB" id="A0A5J5ERF8"/>